<evidence type="ECO:0000256" key="1">
    <source>
        <dbReference type="SAM" id="MobiDB-lite"/>
    </source>
</evidence>
<evidence type="ECO:0000313" key="3">
    <source>
        <dbReference type="Proteomes" id="UP000003448"/>
    </source>
</evidence>
<dbReference type="STRING" id="1150864.MILUP08_45410"/>
<keyword evidence="3" id="KW-1185">Reference proteome</keyword>
<evidence type="ECO:0000313" key="2">
    <source>
        <dbReference type="EMBL" id="CCH20527.1"/>
    </source>
</evidence>
<dbReference type="Proteomes" id="UP000003448">
    <property type="component" value="Unassembled WGS sequence"/>
</dbReference>
<reference evidence="3" key="1">
    <citation type="journal article" date="2012" name="J. Bacteriol.">
        <title>Genome Sequence of Micromonospora lupini Lupac 08, Isolated from Root Nodules of Lupinus angustifolius.</title>
        <authorList>
            <person name="Alonso-Vega P."/>
            <person name="Normand P."/>
            <person name="Bacigalupe R."/>
            <person name="Pujic P."/>
            <person name="Lajus A."/>
            <person name="Vallenet D."/>
            <person name="Carro L."/>
            <person name="Coll P."/>
            <person name="Trujillo M.E."/>
        </authorList>
    </citation>
    <scope>NUCLEOTIDE SEQUENCE [LARGE SCALE GENOMIC DNA]</scope>
    <source>
        <strain evidence="3">Lupac 08</strain>
    </source>
</reference>
<feature type="compositionally biased region" description="Basic and acidic residues" evidence="1">
    <location>
        <begin position="1"/>
        <end position="21"/>
    </location>
</feature>
<comment type="caution">
    <text evidence="2">The sequence shown here is derived from an EMBL/GenBank/DDBJ whole genome shotgun (WGS) entry which is preliminary data.</text>
</comment>
<dbReference type="AlphaFoldDB" id="I0L9N0"/>
<proteinExistence type="predicted"/>
<dbReference type="EMBL" id="CAIE01000039">
    <property type="protein sequence ID" value="CCH20527.1"/>
    <property type="molecule type" value="Genomic_DNA"/>
</dbReference>
<gene>
    <name evidence="2" type="ORF">MILUP08_45410</name>
</gene>
<accession>I0L9N0</accession>
<organism evidence="2 3">
    <name type="scientific">Micromonospora lupini str. Lupac 08</name>
    <dbReference type="NCBI Taxonomy" id="1150864"/>
    <lineage>
        <taxon>Bacteria</taxon>
        <taxon>Bacillati</taxon>
        <taxon>Actinomycetota</taxon>
        <taxon>Actinomycetes</taxon>
        <taxon>Micromonosporales</taxon>
        <taxon>Micromonosporaceae</taxon>
        <taxon>Micromonospora</taxon>
    </lineage>
</organism>
<protein>
    <submittedName>
        <fullName evidence="2">Uncharacterized protein</fullName>
    </submittedName>
</protein>
<sequence>MPEQQDHARVGTAPERREEQRPLLASRLTPTVPPEPVVARPRLLRRLDEGAPGRSQSSPRPSLGQDHPARLLGPADRARVRVLAGLGVGGGRRRR</sequence>
<name>I0L9N0_9ACTN</name>
<feature type="region of interest" description="Disordered" evidence="1">
    <location>
        <begin position="1"/>
        <end position="75"/>
    </location>
</feature>